<accession>A0A7X4RV57</accession>
<name>A0A7X4RV57_9VIBR</name>
<dbReference type="Gene3D" id="3.40.1190.20">
    <property type="match status" value="1"/>
</dbReference>
<reference evidence="1 2" key="1">
    <citation type="submission" date="2019-10" db="EMBL/GenBank/DDBJ databases">
        <title>Vibrio sp. nov. isolated from a shrimp pond.</title>
        <authorList>
            <person name="Gomez-Gil B."/>
            <person name="Enciso-Ibarra J."/>
            <person name="Enciso-Ibarra K."/>
            <person name="Bolan-Mejia C."/>
        </authorList>
    </citation>
    <scope>NUCLEOTIDE SEQUENCE [LARGE SCALE GENOMIC DNA]</scope>
    <source>
        <strain evidence="1 2">CAIM 722</strain>
    </source>
</reference>
<dbReference type="AlphaFoldDB" id="A0A7X4RV57"/>
<dbReference type="GO" id="GO:0016301">
    <property type="term" value="F:kinase activity"/>
    <property type="evidence" value="ECO:0007669"/>
    <property type="project" value="UniProtKB-KW"/>
</dbReference>
<comment type="caution">
    <text evidence="1">The sequence shown here is derived from an EMBL/GenBank/DDBJ whole genome shotgun (WGS) entry which is preliminary data.</text>
</comment>
<evidence type="ECO:0000313" key="2">
    <source>
        <dbReference type="Proteomes" id="UP000462621"/>
    </source>
</evidence>
<dbReference type="RefSeq" id="WP_161156361.1">
    <property type="nucleotide sequence ID" value="NZ_WEKT01000024.1"/>
</dbReference>
<dbReference type="SUPFAM" id="SSF52309">
    <property type="entry name" value="N-(deoxy)ribosyltransferase-like"/>
    <property type="match status" value="1"/>
</dbReference>
<dbReference type="EMBL" id="WEKT01000024">
    <property type="protein sequence ID" value="MZI94193.1"/>
    <property type="molecule type" value="Genomic_DNA"/>
</dbReference>
<dbReference type="Gene3D" id="3.40.50.450">
    <property type="match status" value="1"/>
</dbReference>
<dbReference type="SUPFAM" id="SSF53613">
    <property type="entry name" value="Ribokinase-like"/>
    <property type="match status" value="1"/>
</dbReference>
<proteinExistence type="predicted"/>
<protein>
    <submittedName>
        <fullName evidence="1">Sugar kinase</fullName>
    </submittedName>
</protein>
<evidence type="ECO:0000313" key="1">
    <source>
        <dbReference type="EMBL" id="MZI94193.1"/>
    </source>
</evidence>
<dbReference type="Pfam" id="PF05014">
    <property type="entry name" value="Nuc_deoxyrib_tr"/>
    <property type="match status" value="1"/>
</dbReference>
<dbReference type="Proteomes" id="UP000462621">
    <property type="component" value="Unassembled WGS sequence"/>
</dbReference>
<keyword evidence="2" id="KW-1185">Reference proteome</keyword>
<organism evidence="1 2">
    <name type="scientific">Vibrio eleionomae</name>
    <dbReference type="NCBI Taxonomy" id="2653505"/>
    <lineage>
        <taxon>Bacteria</taxon>
        <taxon>Pseudomonadati</taxon>
        <taxon>Pseudomonadota</taxon>
        <taxon>Gammaproteobacteria</taxon>
        <taxon>Vibrionales</taxon>
        <taxon>Vibrionaceae</taxon>
        <taxon>Vibrio</taxon>
    </lineage>
</organism>
<keyword evidence="1" id="KW-0418">Kinase</keyword>
<dbReference type="InterPro" id="IPR029056">
    <property type="entry name" value="Ribokinase-like"/>
</dbReference>
<gene>
    <name evidence="1" type="ORF">F9817_13415</name>
</gene>
<dbReference type="InterPro" id="IPR007710">
    <property type="entry name" value="Nucleoside_deoxyribTrfase"/>
</dbReference>
<sequence length="440" mass="48973">MLLILGEVFVDFTLPTSQKKCKLRLGGIVHACRGLWAANISYSVAIICPSYLQKETSSYLKAHGCSEVIFLGEILGAPNVIAIADPTEVSEQGYEDLLRETKEVLLNDVSNDLCKFNSILIFPGSFDLNEIIKQFSTSAIFSIDIAYGVDSLSSLDLFKGRLLSVITSTSSDLFMEHGRNDISSLLKEISVLRPNSFLLKENRGGSRLFDLTSNEVLKISATLDRTVNSVGVGDVYSAIVVALASDGRSWKEASRVGSIAATHYSQTTFPDDFKRDLHRSLLLPIEIQEKLGGTFLPWHERNKYNIYFAAPDFSYADRTILDRVLACLSYHNFTVKRPIIENGELNAQSNEFERIQTFHQDIELINQCDVVFAVPLGRDPGTLAEVGIALAQKKPVITYDPKCENDNNMITVGSTCYSDDMDLCLNLLFITLSKIEEEYK</sequence>
<keyword evidence="1" id="KW-0808">Transferase</keyword>